<dbReference type="Gene3D" id="1.10.246.80">
    <property type="match status" value="1"/>
</dbReference>
<evidence type="ECO:0000256" key="2">
    <source>
        <dbReference type="ARBA" id="ARBA00022679"/>
    </source>
</evidence>
<evidence type="ECO:0000313" key="14">
    <source>
        <dbReference type="EMBL" id="OGZ57025.1"/>
    </source>
</evidence>
<dbReference type="CDD" id="cd00077">
    <property type="entry name" value="HDc"/>
    <property type="match status" value="1"/>
</dbReference>
<dbReference type="GO" id="GO:0042245">
    <property type="term" value="P:RNA repair"/>
    <property type="evidence" value="ECO:0007669"/>
    <property type="project" value="UniProtKB-KW"/>
</dbReference>
<sequence>MKNIPIPKEITAIINTLEAAGFEAFAVGGCVRDLLLGRKPKDWDITTSARPEDIMKLFPDSKYENDFGTVAVFPKNVADPALVMVEVTPYRIESAYSDKRHPDSVVFGMKLEEDLARRDFTINALALNVKTDEVVDPFGGKKDFKEGLIRAVGSADDRLEEDALRIMRALRLSAELGFDIEEKTLVALKKKTHLLRLIARERIRDEFSKIILSTKPHETLHLMQVLGMLKLVMPELEEGIGVGQNKHHIYTVWEHNLNALKHAAEQKWSLEVRLAALLHDVGKPRAKRGEGLDSTFYGHEIIGAKMTQKTLSRLKYSNDCVDKVTKLVRYHLFYYNVDEVGEASVRRLIRRVGTEHMEDLIKVRICDRIGSGVPKAEPYKLRHFRFVIEKLSRDPISVRMLKLNGTDVMKIAGITPSPKVGMVLNILLEDVLDDPKKNKKTTLTKRVEELSRMTDGALKKLADEAKNKSSALEEEEVGKIKGKHKVK</sequence>
<organism evidence="14 15">
    <name type="scientific">Candidatus Ryanbacteria bacterium RIFCSPLOWO2_02_FULL_47_14</name>
    <dbReference type="NCBI Taxonomy" id="1802129"/>
    <lineage>
        <taxon>Bacteria</taxon>
        <taxon>Candidatus Ryaniibacteriota</taxon>
    </lineage>
</organism>
<dbReference type="Gene3D" id="1.10.3090.10">
    <property type="entry name" value="cca-adding enzyme, domain 2"/>
    <property type="match status" value="1"/>
</dbReference>
<dbReference type="SMART" id="SM00471">
    <property type="entry name" value="HDc"/>
    <property type="match status" value="1"/>
</dbReference>
<evidence type="ECO:0000256" key="12">
    <source>
        <dbReference type="SAM" id="MobiDB-lite"/>
    </source>
</evidence>
<comment type="cofactor">
    <cofactor evidence="1">
        <name>Mg(2+)</name>
        <dbReference type="ChEBI" id="CHEBI:18420"/>
    </cofactor>
</comment>
<feature type="compositionally biased region" description="Basic and acidic residues" evidence="12">
    <location>
        <begin position="458"/>
        <end position="467"/>
    </location>
</feature>
<evidence type="ECO:0000256" key="8">
    <source>
        <dbReference type="ARBA" id="ARBA00022840"/>
    </source>
</evidence>
<evidence type="ECO:0000256" key="11">
    <source>
        <dbReference type="RuleBase" id="RU003953"/>
    </source>
</evidence>
<gene>
    <name evidence="14" type="ORF">A3J04_01260</name>
</gene>
<evidence type="ECO:0000256" key="7">
    <source>
        <dbReference type="ARBA" id="ARBA00022800"/>
    </source>
</evidence>
<comment type="similarity">
    <text evidence="11">Belongs to the tRNA nucleotidyltransferase/poly(A) polymerase family.</text>
</comment>
<evidence type="ECO:0000256" key="5">
    <source>
        <dbReference type="ARBA" id="ARBA00022723"/>
    </source>
</evidence>
<feature type="region of interest" description="Disordered" evidence="12">
    <location>
        <begin position="458"/>
        <end position="487"/>
    </location>
</feature>
<keyword evidence="3" id="KW-0819">tRNA processing</keyword>
<evidence type="ECO:0000256" key="1">
    <source>
        <dbReference type="ARBA" id="ARBA00001946"/>
    </source>
</evidence>
<keyword evidence="4" id="KW-0548">Nucleotidyltransferase</keyword>
<dbReference type="GO" id="GO:0008033">
    <property type="term" value="P:tRNA processing"/>
    <property type="evidence" value="ECO:0007669"/>
    <property type="project" value="UniProtKB-KW"/>
</dbReference>
<dbReference type="GO" id="GO:0046872">
    <property type="term" value="F:metal ion binding"/>
    <property type="evidence" value="ECO:0007669"/>
    <property type="project" value="UniProtKB-KW"/>
</dbReference>
<proteinExistence type="inferred from homology"/>
<dbReference type="InterPro" id="IPR032828">
    <property type="entry name" value="PolyA_RNA-bd"/>
</dbReference>
<name>A0A1G2H3G5_9BACT</name>
<dbReference type="Pfam" id="PF01743">
    <property type="entry name" value="PolyA_pol"/>
    <property type="match status" value="1"/>
</dbReference>
<evidence type="ECO:0000256" key="4">
    <source>
        <dbReference type="ARBA" id="ARBA00022695"/>
    </source>
</evidence>
<dbReference type="AlphaFoldDB" id="A0A1G2H3G5"/>
<dbReference type="SUPFAM" id="SSF81301">
    <property type="entry name" value="Nucleotidyltransferase"/>
    <property type="match status" value="1"/>
</dbReference>
<keyword evidence="9" id="KW-0460">Magnesium</keyword>
<protein>
    <recommendedName>
        <fullName evidence="13">HD domain-containing protein</fullName>
    </recommendedName>
</protein>
<dbReference type="InterPro" id="IPR050124">
    <property type="entry name" value="tRNA_CCA-adding_enzyme"/>
</dbReference>
<dbReference type="CDD" id="cd05398">
    <property type="entry name" value="NT_ClassII-CCAase"/>
    <property type="match status" value="1"/>
</dbReference>
<dbReference type="Pfam" id="PF01966">
    <property type="entry name" value="HD"/>
    <property type="match status" value="1"/>
</dbReference>
<evidence type="ECO:0000256" key="10">
    <source>
        <dbReference type="ARBA" id="ARBA00022884"/>
    </source>
</evidence>
<dbReference type="Gene3D" id="3.30.460.10">
    <property type="entry name" value="Beta Polymerase, domain 2"/>
    <property type="match status" value="1"/>
</dbReference>
<evidence type="ECO:0000256" key="3">
    <source>
        <dbReference type="ARBA" id="ARBA00022694"/>
    </source>
</evidence>
<comment type="caution">
    <text evidence="14">The sequence shown here is derived from an EMBL/GenBank/DDBJ whole genome shotgun (WGS) entry which is preliminary data.</text>
</comment>
<evidence type="ECO:0000256" key="9">
    <source>
        <dbReference type="ARBA" id="ARBA00022842"/>
    </source>
</evidence>
<keyword evidence="10 11" id="KW-0694">RNA-binding</keyword>
<dbReference type="InterPro" id="IPR002646">
    <property type="entry name" value="PolA_pol_head_dom"/>
</dbReference>
<dbReference type="InterPro" id="IPR006675">
    <property type="entry name" value="HDIG_dom"/>
</dbReference>
<dbReference type="PANTHER" id="PTHR47545">
    <property type="entry name" value="MULTIFUNCTIONAL CCA PROTEIN"/>
    <property type="match status" value="1"/>
</dbReference>
<dbReference type="EMBL" id="MHNZ01000003">
    <property type="protein sequence ID" value="OGZ57025.1"/>
    <property type="molecule type" value="Genomic_DNA"/>
</dbReference>
<keyword evidence="7" id="KW-0692">RNA repair</keyword>
<dbReference type="InterPro" id="IPR006674">
    <property type="entry name" value="HD_domain"/>
</dbReference>
<keyword evidence="5" id="KW-0479">Metal-binding</keyword>
<dbReference type="PROSITE" id="PS51831">
    <property type="entry name" value="HD"/>
    <property type="match status" value="1"/>
</dbReference>
<keyword evidence="6" id="KW-0547">Nucleotide-binding</keyword>
<dbReference type="STRING" id="1802129.A3J04_01260"/>
<dbReference type="Pfam" id="PF12627">
    <property type="entry name" value="PolyA_pol_RNAbd"/>
    <property type="match status" value="1"/>
</dbReference>
<evidence type="ECO:0000256" key="6">
    <source>
        <dbReference type="ARBA" id="ARBA00022741"/>
    </source>
</evidence>
<dbReference type="GO" id="GO:0016779">
    <property type="term" value="F:nucleotidyltransferase activity"/>
    <property type="evidence" value="ECO:0007669"/>
    <property type="project" value="UniProtKB-KW"/>
</dbReference>
<evidence type="ECO:0000313" key="15">
    <source>
        <dbReference type="Proteomes" id="UP000177954"/>
    </source>
</evidence>
<accession>A0A1G2H3G5</accession>
<dbReference type="GO" id="GO:0003723">
    <property type="term" value="F:RNA binding"/>
    <property type="evidence" value="ECO:0007669"/>
    <property type="project" value="UniProtKB-KW"/>
</dbReference>
<feature type="domain" description="HD" evidence="13">
    <location>
        <begin position="252"/>
        <end position="372"/>
    </location>
</feature>
<dbReference type="InterPro" id="IPR043519">
    <property type="entry name" value="NT_sf"/>
</dbReference>
<dbReference type="PANTHER" id="PTHR47545:SF1">
    <property type="entry name" value="MULTIFUNCTIONAL CCA PROTEIN"/>
    <property type="match status" value="1"/>
</dbReference>
<dbReference type="NCBIfam" id="TIGR00277">
    <property type="entry name" value="HDIG"/>
    <property type="match status" value="1"/>
</dbReference>
<reference evidence="14 15" key="1">
    <citation type="journal article" date="2016" name="Nat. Commun.">
        <title>Thousands of microbial genomes shed light on interconnected biogeochemical processes in an aquifer system.</title>
        <authorList>
            <person name="Anantharaman K."/>
            <person name="Brown C.T."/>
            <person name="Hug L.A."/>
            <person name="Sharon I."/>
            <person name="Castelle C.J."/>
            <person name="Probst A.J."/>
            <person name="Thomas B.C."/>
            <person name="Singh A."/>
            <person name="Wilkins M.J."/>
            <person name="Karaoz U."/>
            <person name="Brodie E.L."/>
            <person name="Williams K.H."/>
            <person name="Hubbard S.S."/>
            <person name="Banfield J.F."/>
        </authorList>
    </citation>
    <scope>NUCLEOTIDE SEQUENCE [LARGE SCALE GENOMIC DNA]</scope>
</reference>
<evidence type="ECO:0000259" key="13">
    <source>
        <dbReference type="PROSITE" id="PS51831"/>
    </source>
</evidence>
<dbReference type="GO" id="GO:0005524">
    <property type="term" value="F:ATP binding"/>
    <property type="evidence" value="ECO:0007669"/>
    <property type="project" value="UniProtKB-KW"/>
</dbReference>
<keyword evidence="8" id="KW-0067">ATP-binding</keyword>
<keyword evidence="2 11" id="KW-0808">Transferase</keyword>
<dbReference type="SUPFAM" id="SSF81891">
    <property type="entry name" value="Poly A polymerase C-terminal region-like"/>
    <property type="match status" value="1"/>
</dbReference>
<dbReference type="InterPro" id="IPR003607">
    <property type="entry name" value="HD/PDEase_dom"/>
</dbReference>
<dbReference type="Proteomes" id="UP000177954">
    <property type="component" value="Unassembled WGS sequence"/>
</dbReference>